<evidence type="ECO:0000256" key="1">
    <source>
        <dbReference type="SAM" id="Phobius"/>
    </source>
</evidence>
<reference evidence="2 3" key="1">
    <citation type="submission" date="2018-05" db="EMBL/GenBank/DDBJ databases">
        <title>Polaribacter aquimarinus sp. nov., isolated from sediment in a sediment of sea.</title>
        <authorList>
            <person name="Lu D."/>
        </authorList>
    </citation>
    <scope>NUCLEOTIDE SEQUENCE [LARGE SCALE GENOMIC DNA]</scope>
    <source>
        <strain evidence="2 3">ZY113</strain>
    </source>
</reference>
<dbReference type="RefSeq" id="WP_109403383.1">
    <property type="nucleotide sequence ID" value="NZ_QFFG01000001.1"/>
</dbReference>
<gene>
    <name evidence="2" type="ORF">DIS07_01145</name>
</gene>
<evidence type="ECO:0000313" key="3">
    <source>
        <dbReference type="Proteomes" id="UP000245670"/>
    </source>
</evidence>
<dbReference type="AlphaFoldDB" id="A0A2U2JDQ4"/>
<keyword evidence="3" id="KW-1185">Reference proteome</keyword>
<feature type="transmembrane region" description="Helical" evidence="1">
    <location>
        <begin position="21"/>
        <end position="42"/>
    </location>
</feature>
<keyword evidence="1" id="KW-0472">Membrane</keyword>
<dbReference type="OrthoDB" id="822590at2"/>
<proteinExistence type="predicted"/>
<organism evidence="2 3">
    <name type="scientific">Polaribacter aquimarinus</name>
    <dbReference type="NCBI Taxonomy" id="2100726"/>
    <lineage>
        <taxon>Bacteria</taxon>
        <taxon>Pseudomonadati</taxon>
        <taxon>Bacteroidota</taxon>
        <taxon>Flavobacteriia</taxon>
        <taxon>Flavobacteriales</taxon>
        <taxon>Flavobacteriaceae</taxon>
    </lineage>
</organism>
<dbReference type="Proteomes" id="UP000245670">
    <property type="component" value="Unassembled WGS sequence"/>
</dbReference>
<evidence type="ECO:0000313" key="2">
    <source>
        <dbReference type="EMBL" id="PWG06467.1"/>
    </source>
</evidence>
<dbReference type="Pfam" id="PF19578">
    <property type="entry name" value="DUF6090"/>
    <property type="match status" value="1"/>
</dbReference>
<protein>
    <submittedName>
        <fullName evidence="2">Uncharacterized protein</fullName>
    </submittedName>
</protein>
<keyword evidence="1" id="KW-1133">Transmembrane helix</keyword>
<dbReference type="InterPro" id="IPR045749">
    <property type="entry name" value="DUF6090"/>
</dbReference>
<dbReference type="EMBL" id="QFFG01000001">
    <property type="protein sequence ID" value="PWG06467.1"/>
    <property type="molecule type" value="Genomic_DNA"/>
</dbReference>
<comment type="caution">
    <text evidence="2">The sequence shown here is derived from an EMBL/GenBank/DDBJ whole genome shotgun (WGS) entry which is preliminary data.</text>
</comment>
<name>A0A2U2JDQ4_9FLAO</name>
<accession>A0A2U2JDQ4</accession>
<keyword evidence="1" id="KW-0812">Transmembrane</keyword>
<sequence>MIKFFRKIRQNLLMENKTSKYFKYAIGEIVLVVIGILIALQINNNNEVKKDRVFEIKMLKEVRKEIIKDTFYFNMLSKRTKTASNGAQNLINLIIQKKTNLDSVSKAIGDMSTGIVYLYHKGAYETIKSVGFDKISNDSLRFALTDLYDFSLPRTKQLLSRFEKTDKSITQVDRRFQILSIIGTKNLDGKITTQNNLKKSFFTDPEIVKMAINIRENNKSAFWRLQNIIEECTLVLQLLDKELKME</sequence>